<gene>
    <name evidence="1" type="ORF">NSK11_contig00091-0002</name>
</gene>
<organism evidence="1 2">
    <name type="scientific">Nocardia seriolae</name>
    <dbReference type="NCBI Taxonomy" id="37332"/>
    <lineage>
        <taxon>Bacteria</taxon>
        <taxon>Bacillati</taxon>
        <taxon>Actinomycetota</taxon>
        <taxon>Actinomycetes</taxon>
        <taxon>Mycobacteriales</taxon>
        <taxon>Nocardiaceae</taxon>
        <taxon>Nocardia</taxon>
    </lineage>
</organism>
<keyword evidence="2" id="KW-1185">Reference proteome</keyword>
<evidence type="ECO:0000313" key="2">
    <source>
        <dbReference type="Proteomes" id="UP000037179"/>
    </source>
</evidence>
<sequence length="168" mass="17954">MGAVVETQPVVVANGRGEGGEGVGIHARAAGGHGDRGLLQRGHPMAQPRRQHLFDFGQRPQRTLLDAGDGATGRGPQPHGHGNGLLVVEQQRRQVRARAQPISGRTGDGVHGIAEGAQLFDIPAHGAHVHLELRGQFRAAPLARGLQQRQQAQQSGRGFQHFPILPHR</sequence>
<reference evidence="1 2" key="2">
    <citation type="journal article" date="2016" name="Genome Announc.">
        <title>Draft Genome Sequence of Erythromycin- and Oxytetracycline-Sensitive Nocardia seriolae Strain U-1 (NBRC 110359).</title>
        <authorList>
            <person name="Imajoh M."/>
            <person name="Sukeda M."/>
            <person name="Shimizu M."/>
            <person name="Yamane J."/>
            <person name="Ohnishi K."/>
            <person name="Oshima S."/>
        </authorList>
    </citation>
    <scope>NUCLEOTIDE SEQUENCE [LARGE SCALE GENOMIC DNA]</scope>
    <source>
        <strain evidence="1 2">U-1</strain>
    </source>
</reference>
<dbReference type="AlphaFoldDB" id="A0ABC9YZ11"/>
<comment type="caution">
    <text evidence="1">The sequence shown here is derived from an EMBL/GenBank/DDBJ whole genome shotgun (WGS) entry which is preliminary data.</text>
</comment>
<evidence type="ECO:0000313" key="1">
    <source>
        <dbReference type="EMBL" id="GAP30669.1"/>
    </source>
</evidence>
<proteinExistence type="predicted"/>
<name>A0ABC9YZ11_9NOCA</name>
<reference evidence="2" key="1">
    <citation type="submission" date="2015-07" db="EMBL/GenBank/DDBJ databases">
        <title>Nocardia seriolae U-1 whole genome shotgun sequence.</title>
        <authorList>
            <person name="Imajoh M."/>
            <person name="Fukumoto Y."/>
            <person name="Sukeda M."/>
            <person name="Yamane J."/>
            <person name="Yamasaki K."/>
            <person name="Shimizu M."/>
            <person name="Ohnishi K."/>
            <person name="Oshima S."/>
        </authorList>
    </citation>
    <scope>NUCLEOTIDE SEQUENCE [LARGE SCALE GENOMIC DNA]</scope>
    <source>
        <strain evidence="2">U-1</strain>
    </source>
</reference>
<accession>A0ABC9YZ11</accession>
<dbReference type="EMBL" id="BBYQ01000091">
    <property type="protein sequence ID" value="GAP30669.1"/>
    <property type="molecule type" value="Genomic_DNA"/>
</dbReference>
<dbReference type="Proteomes" id="UP000037179">
    <property type="component" value="Unassembled WGS sequence"/>
</dbReference>
<protein>
    <submittedName>
        <fullName evidence="1">DeoR family transcriptional regulator</fullName>
    </submittedName>
</protein>